<keyword evidence="2" id="KW-1185">Reference proteome</keyword>
<proteinExistence type="predicted"/>
<dbReference type="EMBL" id="CASHSV030000409">
    <property type="protein sequence ID" value="CAJ2661705.1"/>
    <property type="molecule type" value="Genomic_DNA"/>
</dbReference>
<evidence type="ECO:0000313" key="2">
    <source>
        <dbReference type="Proteomes" id="UP001177021"/>
    </source>
</evidence>
<name>A0ACB0KZG7_TRIPR</name>
<accession>A0ACB0KZG7</accession>
<dbReference type="Proteomes" id="UP001177021">
    <property type="component" value="Unassembled WGS sequence"/>
</dbReference>
<evidence type="ECO:0000313" key="1">
    <source>
        <dbReference type="EMBL" id="CAJ2661705.1"/>
    </source>
</evidence>
<organism evidence="1 2">
    <name type="scientific">Trifolium pratense</name>
    <name type="common">Red clover</name>
    <dbReference type="NCBI Taxonomy" id="57577"/>
    <lineage>
        <taxon>Eukaryota</taxon>
        <taxon>Viridiplantae</taxon>
        <taxon>Streptophyta</taxon>
        <taxon>Embryophyta</taxon>
        <taxon>Tracheophyta</taxon>
        <taxon>Spermatophyta</taxon>
        <taxon>Magnoliopsida</taxon>
        <taxon>eudicotyledons</taxon>
        <taxon>Gunneridae</taxon>
        <taxon>Pentapetalae</taxon>
        <taxon>rosids</taxon>
        <taxon>fabids</taxon>
        <taxon>Fabales</taxon>
        <taxon>Fabaceae</taxon>
        <taxon>Papilionoideae</taxon>
        <taxon>50 kb inversion clade</taxon>
        <taxon>NPAAA clade</taxon>
        <taxon>Hologalegina</taxon>
        <taxon>IRL clade</taxon>
        <taxon>Trifolieae</taxon>
        <taxon>Trifolium</taxon>
    </lineage>
</organism>
<reference evidence="1" key="1">
    <citation type="submission" date="2023-10" db="EMBL/GenBank/DDBJ databases">
        <authorList>
            <person name="Rodriguez Cubillos JULIANA M."/>
            <person name="De Vega J."/>
        </authorList>
    </citation>
    <scope>NUCLEOTIDE SEQUENCE</scope>
</reference>
<gene>
    <name evidence="1" type="ORF">MILVUS5_LOCUS27372</name>
</gene>
<protein>
    <submittedName>
        <fullName evidence="1">Uncharacterized protein</fullName>
    </submittedName>
</protein>
<comment type="caution">
    <text evidence="1">The sequence shown here is derived from an EMBL/GenBank/DDBJ whole genome shotgun (WGS) entry which is preliminary data.</text>
</comment>
<sequence length="90" mass="10442">MASTPNIATPISTQILTLEFCDSTVLVEFVNYSDDCFGVSSKTISKRDEWRSKLPHIPSLRLNQSTLQLERWGSLRITLQRDVWLDFFNY</sequence>